<evidence type="ECO:0000313" key="1">
    <source>
        <dbReference type="EMBL" id="EFC38436.1"/>
    </source>
</evidence>
<gene>
    <name evidence="1" type="ORF">NAEGRDRAFT_73739</name>
</gene>
<dbReference type="Proteomes" id="UP000006671">
    <property type="component" value="Unassembled WGS sequence"/>
</dbReference>
<name>D2VXG5_NAEGR</name>
<sequence>MFKQLGSLLSRKRVRLNKSSINSLFHFDNCQQSKGLPNYHDRKFSTIFNKQFNKDENNTEPDFYTTQVTKEQLVKIIDLKVVLSSPAFDKTRLDQLDQKIKKNQREFPEKALPSEILGELVKGIMDFSIFMFVNRSMEQDKYELIENLDEMKRQAVYLMLKFSTFNCLLIKGVYQEWFSFEDLKNMYPPVSHGIDIEGKDIVTI</sequence>
<dbReference type="InParanoid" id="D2VXG5"/>
<proteinExistence type="predicted"/>
<organism evidence="2">
    <name type="scientific">Naegleria gruberi</name>
    <name type="common">Amoeba</name>
    <dbReference type="NCBI Taxonomy" id="5762"/>
    <lineage>
        <taxon>Eukaryota</taxon>
        <taxon>Discoba</taxon>
        <taxon>Heterolobosea</taxon>
        <taxon>Tetramitia</taxon>
        <taxon>Eutetramitia</taxon>
        <taxon>Vahlkampfiidae</taxon>
        <taxon>Naegleria</taxon>
    </lineage>
</organism>
<dbReference type="GeneID" id="8858348"/>
<reference evidence="1 2" key="1">
    <citation type="journal article" date="2010" name="Cell">
        <title>The genome of Naegleria gruberi illuminates early eukaryotic versatility.</title>
        <authorList>
            <person name="Fritz-Laylin L.K."/>
            <person name="Prochnik S.E."/>
            <person name="Ginger M.L."/>
            <person name="Dacks J.B."/>
            <person name="Carpenter M.L."/>
            <person name="Field M.C."/>
            <person name="Kuo A."/>
            <person name="Paredez A."/>
            <person name="Chapman J."/>
            <person name="Pham J."/>
            <person name="Shu S."/>
            <person name="Neupane R."/>
            <person name="Cipriano M."/>
            <person name="Mancuso J."/>
            <person name="Tu H."/>
            <person name="Salamov A."/>
            <person name="Lindquist E."/>
            <person name="Shapiro H."/>
            <person name="Lucas S."/>
            <person name="Grigoriev I.V."/>
            <person name="Cande W.Z."/>
            <person name="Fulton C."/>
            <person name="Rokhsar D.S."/>
            <person name="Dawson S.C."/>
        </authorList>
    </citation>
    <scope>NUCLEOTIDE SEQUENCE [LARGE SCALE GENOMIC DNA]</scope>
    <source>
        <strain evidence="1 2">NEG-M</strain>
    </source>
</reference>
<evidence type="ECO:0000313" key="2">
    <source>
        <dbReference type="Proteomes" id="UP000006671"/>
    </source>
</evidence>
<accession>D2VXG5</accession>
<keyword evidence="2" id="KW-1185">Reference proteome</keyword>
<dbReference type="AlphaFoldDB" id="D2VXG5"/>
<protein>
    <submittedName>
        <fullName evidence="1">Predicted protein</fullName>
    </submittedName>
</protein>
<dbReference type="KEGG" id="ngr:NAEGRDRAFT_73739"/>
<dbReference type="EMBL" id="GG738907">
    <property type="protein sequence ID" value="EFC38436.1"/>
    <property type="molecule type" value="Genomic_DNA"/>
</dbReference>
<dbReference type="VEuPathDB" id="AmoebaDB:NAEGRDRAFT_73739"/>
<dbReference type="RefSeq" id="XP_002671180.1">
    <property type="nucleotide sequence ID" value="XM_002671134.1"/>
</dbReference>